<gene>
    <name evidence="1" type="ORF">Patl1_11055</name>
</gene>
<reference evidence="2" key="1">
    <citation type="journal article" date="2023" name="G3 (Bethesda)">
        <title>Genome assembly and association tests identify interacting loci associated with vigor, precocity, and sex in interspecific pistachio rootstocks.</title>
        <authorList>
            <person name="Palmer W."/>
            <person name="Jacygrad E."/>
            <person name="Sagayaradj S."/>
            <person name="Cavanaugh K."/>
            <person name="Han R."/>
            <person name="Bertier L."/>
            <person name="Beede B."/>
            <person name="Kafkas S."/>
            <person name="Golino D."/>
            <person name="Preece J."/>
            <person name="Michelmore R."/>
        </authorList>
    </citation>
    <scope>NUCLEOTIDE SEQUENCE [LARGE SCALE GENOMIC DNA]</scope>
</reference>
<proteinExistence type="predicted"/>
<evidence type="ECO:0000313" key="1">
    <source>
        <dbReference type="EMBL" id="KAJ0081906.1"/>
    </source>
</evidence>
<accession>A0ACC1A666</accession>
<dbReference type="Proteomes" id="UP001164250">
    <property type="component" value="Chromosome 12"/>
</dbReference>
<organism evidence="1 2">
    <name type="scientific">Pistacia atlantica</name>
    <dbReference type="NCBI Taxonomy" id="434234"/>
    <lineage>
        <taxon>Eukaryota</taxon>
        <taxon>Viridiplantae</taxon>
        <taxon>Streptophyta</taxon>
        <taxon>Embryophyta</taxon>
        <taxon>Tracheophyta</taxon>
        <taxon>Spermatophyta</taxon>
        <taxon>Magnoliopsida</taxon>
        <taxon>eudicotyledons</taxon>
        <taxon>Gunneridae</taxon>
        <taxon>Pentapetalae</taxon>
        <taxon>rosids</taxon>
        <taxon>malvids</taxon>
        <taxon>Sapindales</taxon>
        <taxon>Anacardiaceae</taxon>
        <taxon>Pistacia</taxon>
    </lineage>
</organism>
<dbReference type="EMBL" id="CM047908">
    <property type="protein sequence ID" value="KAJ0081906.1"/>
    <property type="molecule type" value="Genomic_DNA"/>
</dbReference>
<evidence type="ECO:0000313" key="2">
    <source>
        <dbReference type="Proteomes" id="UP001164250"/>
    </source>
</evidence>
<sequence>MATILSACVDLGSLAIGKEIEEYILVNELESSRQILTSLIHMFSKCGSINKAIEVF</sequence>
<comment type="caution">
    <text evidence="1">The sequence shown here is derived from an EMBL/GenBank/DDBJ whole genome shotgun (WGS) entry which is preliminary data.</text>
</comment>
<name>A0ACC1A666_9ROSI</name>
<protein>
    <submittedName>
        <fullName evidence="1">Uncharacterized protein</fullName>
    </submittedName>
</protein>
<keyword evidence="2" id="KW-1185">Reference proteome</keyword>